<feature type="domain" description="HPr kinase/phosphorylase C-terminal" evidence="1">
    <location>
        <begin position="63"/>
        <end position="123"/>
    </location>
</feature>
<protein>
    <submittedName>
        <fullName evidence="2">Hpr(Ser) kinase/phosphatase</fullName>
    </submittedName>
</protein>
<reference evidence="2 3" key="1">
    <citation type="submission" date="2016-10" db="EMBL/GenBank/DDBJ databases">
        <authorList>
            <person name="de Groot N.N."/>
        </authorList>
    </citation>
    <scope>NUCLEOTIDE SEQUENCE [LARGE SCALE GENOMIC DNA]</scope>
    <source>
        <strain evidence="2 3">CGMCC 1.11030</strain>
    </source>
</reference>
<keyword evidence="3" id="KW-1185">Reference proteome</keyword>
<dbReference type="EMBL" id="FOQH01000001">
    <property type="protein sequence ID" value="SFH69014.1"/>
    <property type="molecule type" value="Genomic_DNA"/>
</dbReference>
<dbReference type="GO" id="GO:0005524">
    <property type="term" value="F:ATP binding"/>
    <property type="evidence" value="ECO:0007669"/>
    <property type="project" value="InterPro"/>
</dbReference>
<evidence type="ECO:0000259" key="1">
    <source>
        <dbReference type="Pfam" id="PF07475"/>
    </source>
</evidence>
<dbReference type="InterPro" id="IPR027417">
    <property type="entry name" value="P-loop_NTPase"/>
</dbReference>
<gene>
    <name evidence="2" type="ORF">SAMN05216258_101545</name>
</gene>
<dbReference type="AlphaFoldDB" id="A0A1I3C381"/>
<accession>A0A1I3C381</accession>
<evidence type="ECO:0000313" key="2">
    <source>
        <dbReference type="EMBL" id="SFH69014.1"/>
    </source>
</evidence>
<proteinExistence type="predicted"/>
<keyword evidence="2" id="KW-0808">Transferase</keyword>
<dbReference type="InterPro" id="IPR011104">
    <property type="entry name" value="Hpr_kin/Pase_C"/>
</dbReference>
<dbReference type="STRING" id="1114924.SAMN05216258_101545"/>
<sequence length="182" mass="18082">MSRLPPRAPDGAAPADLPLSPAAAAAAAARPDAQGIATLHASCVALTPEAEGGEAAAGFAAALILGPSGAGKSSLALELISRGARLVADDRCHLRAGPAGLAASAPAAIAGLIEARGVGLIPLHPLAEARVVAAVDLSRPEPERLPPLRRLRLLGVDLPLILQPSAPALFALLLAGGRRHAP</sequence>
<dbReference type="Pfam" id="PF07475">
    <property type="entry name" value="Hpr_kinase_C"/>
    <property type="match status" value="1"/>
</dbReference>
<dbReference type="Gene3D" id="3.40.50.300">
    <property type="entry name" value="P-loop containing nucleotide triphosphate hydrolases"/>
    <property type="match status" value="1"/>
</dbReference>
<dbReference type="GO" id="GO:0006109">
    <property type="term" value="P:regulation of carbohydrate metabolic process"/>
    <property type="evidence" value="ECO:0007669"/>
    <property type="project" value="InterPro"/>
</dbReference>
<name>A0A1I3C381_9RHOB</name>
<dbReference type="GO" id="GO:0000155">
    <property type="term" value="F:phosphorelay sensor kinase activity"/>
    <property type="evidence" value="ECO:0007669"/>
    <property type="project" value="InterPro"/>
</dbReference>
<evidence type="ECO:0000313" key="3">
    <source>
        <dbReference type="Proteomes" id="UP000199377"/>
    </source>
</evidence>
<dbReference type="Proteomes" id="UP000199377">
    <property type="component" value="Unassembled WGS sequence"/>
</dbReference>
<organism evidence="2 3">
    <name type="scientific">Albimonas pacifica</name>
    <dbReference type="NCBI Taxonomy" id="1114924"/>
    <lineage>
        <taxon>Bacteria</taxon>
        <taxon>Pseudomonadati</taxon>
        <taxon>Pseudomonadota</taxon>
        <taxon>Alphaproteobacteria</taxon>
        <taxon>Rhodobacterales</taxon>
        <taxon>Paracoccaceae</taxon>
        <taxon>Albimonas</taxon>
    </lineage>
</organism>
<dbReference type="RefSeq" id="WP_092857546.1">
    <property type="nucleotide sequence ID" value="NZ_FOQH01000001.1"/>
</dbReference>
<keyword evidence="2" id="KW-0418">Kinase</keyword>
<dbReference type="SUPFAM" id="SSF53795">
    <property type="entry name" value="PEP carboxykinase-like"/>
    <property type="match status" value="1"/>
</dbReference>